<dbReference type="InterPro" id="IPR050236">
    <property type="entry name" value="Ser_Thr_kinase_AGC"/>
</dbReference>
<feature type="region of interest" description="Disordered" evidence="12">
    <location>
        <begin position="1933"/>
        <end position="1983"/>
    </location>
</feature>
<feature type="compositionally biased region" description="Polar residues" evidence="12">
    <location>
        <begin position="1693"/>
        <end position="1712"/>
    </location>
</feature>
<feature type="compositionally biased region" description="Polar residues" evidence="12">
    <location>
        <begin position="1556"/>
        <end position="1571"/>
    </location>
</feature>
<evidence type="ECO:0000256" key="6">
    <source>
        <dbReference type="ARBA" id="ARBA00022777"/>
    </source>
</evidence>
<evidence type="ECO:0000256" key="5">
    <source>
        <dbReference type="ARBA" id="ARBA00022741"/>
    </source>
</evidence>
<feature type="region of interest" description="Disordered" evidence="12">
    <location>
        <begin position="825"/>
        <end position="899"/>
    </location>
</feature>
<feature type="region of interest" description="Disordered" evidence="12">
    <location>
        <begin position="1862"/>
        <end position="1918"/>
    </location>
</feature>
<evidence type="ECO:0000256" key="8">
    <source>
        <dbReference type="ARBA" id="ARBA00047899"/>
    </source>
</evidence>
<feature type="compositionally biased region" description="Polar residues" evidence="12">
    <location>
        <begin position="1296"/>
        <end position="1312"/>
    </location>
</feature>
<feature type="region of interest" description="Disordered" evidence="12">
    <location>
        <begin position="2692"/>
        <end position="2715"/>
    </location>
</feature>
<reference evidence="16" key="1">
    <citation type="submission" date="2021-03" db="EMBL/GenBank/DDBJ databases">
        <title>Draft genome sequence of rust myrtle Austropuccinia psidii MF-1, a brazilian biotype.</title>
        <authorList>
            <person name="Quecine M.C."/>
            <person name="Pachon D.M.R."/>
            <person name="Bonatelli M.L."/>
            <person name="Correr F.H."/>
            <person name="Franceschini L.M."/>
            <person name="Leite T.F."/>
            <person name="Margarido G.R.A."/>
            <person name="Almeida C.A."/>
            <person name="Ferrarezi J.A."/>
            <person name="Labate C.A."/>
        </authorList>
    </citation>
    <scope>NUCLEOTIDE SEQUENCE</scope>
    <source>
        <strain evidence="16">MF-1</strain>
    </source>
</reference>
<comment type="caution">
    <text evidence="16">The sequence shown here is derived from an EMBL/GenBank/DDBJ whole genome shotgun (WGS) entry which is preliminary data.</text>
</comment>
<feature type="compositionally biased region" description="Low complexity" evidence="12">
    <location>
        <begin position="2942"/>
        <end position="2954"/>
    </location>
</feature>
<feature type="compositionally biased region" description="Low complexity" evidence="12">
    <location>
        <begin position="1387"/>
        <end position="1398"/>
    </location>
</feature>
<dbReference type="PROSITE" id="PS50011">
    <property type="entry name" value="PROTEIN_KINASE_DOM"/>
    <property type="match status" value="1"/>
</dbReference>
<evidence type="ECO:0000259" key="15">
    <source>
        <dbReference type="PROSITE" id="PS51285"/>
    </source>
</evidence>
<feature type="compositionally biased region" description="Basic residues" evidence="12">
    <location>
        <begin position="934"/>
        <end position="944"/>
    </location>
</feature>
<feature type="region of interest" description="Disordered" evidence="12">
    <location>
        <begin position="2633"/>
        <end position="2657"/>
    </location>
</feature>
<keyword evidence="5" id="KW-0547">Nucleotide-binding</keyword>
<feature type="region of interest" description="Disordered" evidence="12">
    <location>
        <begin position="642"/>
        <end position="667"/>
    </location>
</feature>
<dbReference type="FunFam" id="3.30.200.20:FF:001008">
    <property type="entry name" value="Serine/threonine-protein kinase cek1"/>
    <property type="match status" value="1"/>
</dbReference>
<dbReference type="SMART" id="SM00448">
    <property type="entry name" value="REC"/>
    <property type="match status" value="1"/>
</dbReference>
<evidence type="ECO:0000313" key="17">
    <source>
        <dbReference type="Proteomes" id="UP000765509"/>
    </source>
</evidence>
<dbReference type="PROSITE" id="PS00108">
    <property type="entry name" value="PROTEIN_KINASE_ST"/>
    <property type="match status" value="1"/>
</dbReference>
<feature type="region of interest" description="Disordered" evidence="12">
    <location>
        <begin position="1387"/>
        <end position="1485"/>
    </location>
</feature>
<proteinExistence type="predicted"/>
<feature type="region of interest" description="Disordered" evidence="12">
    <location>
        <begin position="1548"/>
        <end position="1613"/>
    </location>
</feature>
<evidence type="ECO:0000259" key="14">
    <source>
        <dbReference type="PROSITE" id="PS50110"/>
    </source>
</evidence>
<keyword evidence="11" id="KW-0175">Coiled coil</keyword>
<evidence type="ECO:0000256" key="12">
    <source>
        <dbReference type="SAM" id="MobiDB-lite"/>
    </source>
</evidence>
<comment type="catalytic activity">
    <reaction evidence="8">
        <text>L-threonyl-[protein] + ATP = O-phospho-L-threonyl-[protein] + ADP + H(+)</text>
        <dbReference type="Rhea" id="RHEA:46608"/>
        <dbReference type="Rhea" id="RHEA-COMP:11060"/>
        <dbReference type="Rhea" id="RHEA-COMP:11605"/>
        <dbReference type="ChEBI" id="CHEBI:15378"/>
        <dbReference type="ChEBI" id="CHEBI:30013"/>
        <dbReference type="ChEBI" id="CHEBI:30616"/>
        <dbReference type="ChEBI" id="CHEBI:61977"/>
        <dbReference type="ChEBI" id="CHEBI:456216"/>
        <dbReference type="EC" id="2.7.11.1"/>
    </reaction>
</comment>
<evidence type="ECO:0000256" key="1">
    <source>
        <dbReference type="ARBA" id="ARBA00012513"/>
    </source>
</evidence>
<name>A0A9Q3C938_9BASI</name>
<dbReference type="PROSITE" id="PS51285">
    <property type="entry name" value="AGC_KINASE_CTER"/>
    <property type="match status" value="1"/>
</dbReference>
<organism evidence="16 17">
    <name type="scientific">Austropuccinia psidii MF-1</name>
    <dbReference type="NCBI Taxonomy" id="1389203"/>
    <lineage>
        <taxon>Eukaryota</taxon>
        <taxon>Fungi</taxon>
        <taxon>Dikarya</taxon>
        <taxon>Basidiomycota</taxon>
        <taxon>Pucciniomycotina</taxon>
        <taxon>Pucciniomycetes</taxon>
        <taxon>Pucciniales</taxon>
        <taxon>Sphaerophragmiaceae</taxon>
        <taxon>Austropuccinia</taxon>
    </lineage>
</organism>
<dbReference type="Proteomes" id="UP000765509">
    <property type="component" value="Unassembled WGS sequence"/>
</dbReference>
<feature type="compositionally biased region" description="Low complexity" evidence="12">
    <location>
        <begin position="477"/>
        <end position="488"/>
    </location>
</feature>
<dbReference type="EC" id="2.7.11.1" evidence="1"/>
<feature type="compositionally biased region" description="Polar residues" evidence="12">
    <location>
        <begin position="1886"/>
        <end position="1895"/>
    </location>
</feature>
<feature type="domain" description="Response regulatory" evidence="14">
    <location>
        <begin position="3421"/>
        <end position="3540"/>
    </location>
</feature>
<dbReference type="PANTHER" id="PTHR24356">
    <property type="entry name" value="SERINE/THREONINE-PROTEIN KINASE"/>
    <property type="match status" value="1"/>
</dbReference>
<feature type="region of interest" description="Disordered" evidence="12">
    <location>
        <begin position="203"/>
        <end position="238"/>
    </location>
</feature>
<feature type="compositionally biased region" description="Basic and acidic residues" evidence="12">
    <location>
        <begin position="2982"/>
        <end position="3002"/>
    </location>
</feature>
<dbReference type="CDD" id="cd17546">
    <property type="entry name" value="REC_hyHK_CKI1_RcsC-like"/>
    <property type="match status" value="1"/>
</dbReference>
<feature type="region of interest" description="Disordered" evidence="12">
    <location>
        <begin position="273"/>
        <end position="491"/>
    </location>
</feature>
<keyword evidence="2" id="KW-0723">Serine/threonine-protein kinase</keyword>
<feature type="domain" description="Protein kinase" evidence="13">
    <location>
        <begin position="2754"/>
        <end position="3144"/>
    </location>
</feature>
<keyword evidence="17" id="KW-1185">Reference proteome</keyword>
<dbReference type="GO" id="GO:0000160">
    <property type="term" value="P:phosphorelay signal transduction system"/>
    <property type="evidence" value="ECO:0007669"/>
    <property type="project" value="InterPro"/>
</dbReference>
<feature type="compositionally biased region" description="Polar residues" evidence="12">
    <location>
        <begin position="1419"/>
        <end position="1439"/>
    </location>
</feature>
<feature type="region of interest" description="Disordered" evidence="12">
    <location>
        <begin position="2186"/>
        <end position="2215"/>
    </location>
</feature>
<feature type="region of interest" description="Disordered" evidence="12">
    <location>
        <begin position="2974"/>
        <end position="3003"/>
    </location>
</feature>
<feature type="compositionally biased region" description="Polar residues" evidence="12">
    <location>
        <begin position="1862"/>
        <end position="1872"/>
    </location>
</feature>
<feature type="compositionally biased region" description="Low complexity" evidence="12">
    <location>
        <begin position="323"/>
        <end position="343"/>
    </location>
</feature>
<feature type="region of interest" description="Disordered" evidence="12">
    <location>
        <begin position="1"/>
        <end position="54"/>
    </location>
</feature>
<dbReference type="Gene3D" id="3.30.200.20">
    <property type="entry name" value="Phosphorylase Kinase, domain 1"/>
    <property type="match status" value="1"/>
</dbReference>
<evidence type="ECO:0000256" key="11">
    <source>
        <dbReference type="SAM" id="Coils"/>
    </source>
</evidence>
<dbReference type="GO" id="GO:1901992">
    <property type="term" value="P:positive regulation of mitotic cell cycle phase transition"/>
    <property type="evidence" value="ECO:0007669"/>
    <property type="project" value="UniProtKB-ARBA"/>
</dbReference>
<evidence type="ECO:0000256" key="2">
    <source>
        <dbReference type="ARBA" id="ARBA00022527"/>
    </source>
</evidence>
<dbReference type="Pfam" id="PF00069">
    <property type="entry name" value="Pkinase"/>
    <property type="match status" value="2"/>
</dbReference>
<feature type="compositionally biased region" description="Polar residues" evidence="12">
    <location>
        <begin position="2186"/>
        <end position="2198"/>
    </location>
</feature>
<dbReference type="Pfam" id="PF00072">
    <property type="entry name" value="Response_reg"/>
    <property type="match status" value="1"/>
</dbReference>
<dbReference type="OrthoDB" id="162894at2759"/>
<gene>
    <name evidence="16" type="ORF">O181_018176</name>
</gene>
<dbReference type="GO" id="GO:0004674">
    <property type="term" value="F:protein serine/threonine kinase activity"/>
    <property type="evidence" value="ECO:0007669"/>
    <property type="project" value="UniProtKB-KW"/>
</dbReference>
<feature type="compositionally biased region" description="Polar residues" evidence="12">
    <location>
        <begin position="274"/>
        <end position="299"/>
    </location>
</feature>
<dbReference type="FunFam" id="1.10.510.10:FF:000340">
    <property type="entry name" value="Serine threonine protein kinase"/>
    <property type="match status" value="1"/>
</dbReference>
<feature type="compositionally biased region" description="Polar residues" evidence="12">
    <location>
        <begin position="842"/>
        <end position="860"/>
    </location>
</feature>
<feature type="modified residue" description="4-aspartylphosphate" evidence="10">
    <location>
        <position position="3471"/>
    </location>
</feature>
<sequence length="3546" mass="385984">MDSNPSRQIHSSQSSSSLSNAMESQSDDGSNSNKLNLNSQSDQTASSSPKESSQIDSFYTLKNKQSIQSNSTDPPSSLALVLKPSANPILFSPLSQSSINHFNQSQDANLSSSPLSSSPKSISSRSFIYNNLPIANSINSIPSYSSNHPNALEPLKNSKDEQTQSLEFKLEANHNSTKISNLSTRLTNEIEHDQQLSNRIYHAQHQSQPSNTHSITRKTSLSKSSVGTAINRKDGVRIGSPLRHVAQLGPSLSPHDHSQTKIEPAAKFYRLDPSSETLDPQNNSTEGLPTSTQSPSNLSPPVKIGSDSADPINQSPRAFTTKSGASSSLIPSSVLKSNNSSSKHPVSPITNLPSPIFHTLSDSITHRSSDPDQVSSLTSSSHSNPQSFQPSHSPIGSSLSIPTSSHPSRSRNSSPVSTYRPSITYPHRHGSSISSNFAIPYNPVSHSRQTSIPSPSSASSTGPNSRAPRRNSLIFTPSSGSSSSPSRSNHTYNKSALSVALANNSSTVPPLPPLEAIKLQRVPTSVRIAQDLPVSNLNHLQPSPVDSHSTIGTSSTAFNPITSRSSIVESSKPKDTSTFNNFVPTAFSASTSNLSNSFNMISSVTSIANSIISSSPADSTSSDFSSSRQAYGMTQARSIDALFHPGSNEGPSSWSSGSGRGPNSIGAGILGQIGGKAYSTNLASPITFSSSTAGCGEVGSNTSSHGSLGQSSSHFSPFLSHISSLSSPHPTHPTSHPLTPGYRHHVTNKFSDQINHQDKSASMFSMLNEELPVRPSAANDIGRFSNSQRLTVETKSDDFSVSPLSITGFSSNGLEAINSPLAISTIGEPSMNPPSSSVSNPTDFSTSSLARKLNQTSALASSRHLGSFAEQSSSSSSALRPPHHDPPSRHFSNSLSSRRATLRHHRTSIIAGHGPSTEDCAQIILQSRSAKIQKWKQQANRRHSAQLSVSDTHSGRSAESPQPFLDLEATDSHSASIGASLGIIEGRRFKAQGSSNQLELVDDSLISTGSLSKSLDRRRLSGSLSEFPGGFPRRRKPMPDFNQTLEQNVRKNPDGVTTGQSTTENVDKLNTSVVNKGRFPQMALPDAELNDIELLGNDRSHKFMSQSLKTVHSDKDVDRYQPSVVESRNDTHLTSCQMQELKTTPSQMFGQVDLDDSASGPNGSLALREIEWVDWLDDYRQMKEAKLRAESRNKKSGLAAVPEKIGTNQNLQLINHSPIISSETAKTTSPNACVMDASVATSLRLSSSSEVPNLETNKLDSISRGSELDYLAPPSPSLTCDDSHLQGLRLSLSIPKGSNSTRGLSNPSTVNRTRPPLVKHLTRSHTDLKRYDSYCGTTNSSDFQEQASAAGTKAKKNFTLGKKIDEWWNAVRSSFNLNIDDRLGASSSFSSSKPYASSGDRFKVQNRNSTKRLTEQILKETSSPPINSSTQLTSSNIDMISQDKVDKQTSTSKSSMIKSVSPCDQSDRRIPSGPLAPLAKAHSGSQPVADFKQAVALRAGPQDGSRHQFDLRRRNPQLTLKLDPMSATETSRVFTRFSQLLNDQQLSLSSNDSQLTSRSLPPTNPLKSTGNELPPASSSLPLTPAHHSDSSASRPPLDLTQPEPTPILSPSHNRLWERTPGLVLGNPFGMENLLSFSNLVESSHRIQPSLSGQAPTVINSTEVEPSIKSGFSSKLSVAEIPSQPDHKKMSILDQRSIQPSDKALSSNPSAESVYQPSFSMHTIRQQIKHRLSTAKTICDNSLKSIILEITTYVETEARNLREQDRIQHELALVSENIDPGSSTAWFLPHDSTVEGETMSLAQEVSRELEPNKDSDESLIEQPFRSATPFCSPRHSLSRTLSIPVDCLPLSPTSSHLRQRSISINRFDSSDNPPASHGSRRSRRGRTLQSSASASPGTLPRALRRPSTVLRAGGIGNSGTSLALRGLDSPIHGAPKSVSTQYSESVDASSRSTSRSRSPLPRALVSLPSNSSQRRGSPMAEPATLNLPTAILPLPSARDDQFYSSPFVAALQEISSIATEILDTPVGVLASQSHACVDIIHRAQQIGKRWDENEDWPHRGWYVRVLLALAGLSRVLEWWDAEKGFWNFAPEDEDDSEEICFYATRAGQPTLVGSTQRSTLSQMSNEGLGTPHMLGKAEHPQASKLAYHAGNNHTSRLLDSFILPPSAADASEVLEQPSTLDVDINKPTNNLVRSSSPLQLDSAKTEPLSLPSHSQPMTDVKAMTKVPKDLDEEFNKSIELARTETILAEVSLHDAEIQYLSPGWTKVTGLDPQCMIGTPFGELIDGNYELFNEANRRLMEDAGNTVELQFTVKISLLTSDSEGDEDDPIATRDHFLPMTAKGMLMIDRATGEGSHSMWVIRLSPKERTDTQSAALMENKESLHTRSHSDPIAPMLLPTPLSTEPLLCRICEHYLPAYYFERHNETCAETHRLEMQVSECNERLSELKDTIKDLRTRLERGGACYDLTYSGVPLQTPVIASATLSPLNPGRVSIGSLPHCTSLRANQKAVLSELEELLNNAIDISTPSSSEEIVEQSIEDIRLLSPNSETKLTIVTNWTLRIHDDPALVNLAADVSRAANDKCSAVIRMRNTILYAERIRMEWEAKAHHVLISPFKAAIDDGTLVSSTLASQDLTRTNSLPQKGQRDNSQPSTGPQHRCSTQCLLPLKHKDGNTLAPIDTKIDSKGLAVTATASHSNLGTPPRSPRIPTLQGEHRRQSSQYLNDSCSASLVAPSLSPRIPSAVPGKSKSAASIKDFDMLKPISKGAFGQVWLVKKKITGDYYAIKILKKQDMIAKNQIMNVKSERKILMNQADSDFVVKLFYTFSSRDHLYLVMEYLNGGDCAALIKALGNLPEEWSRNYVAEVVMGLEYLHSTGVVHRDLKPDNLLIDHRGHLKLTDFGLSKIGLLGRQAAEPRNPNFSNILKDNIINDKRKILSNNILSAPTSSNLNQSSTTSTPDLSPMATHSSYFLTRHHHRMSTTHQENVNENHLESPSDSSKDSDSIQHRRVFSKSQTVHSNSFSSIINPSNNSQSNQFNKNHDVSHKHFVGTPDYLAPESILGIGMDEMVDWWALGVICYEFLYGIPPFHDTTPDKVFDNILSRRLEWPETDDDISPEAIDFMDRLMCTDPKKRLGAKGAAEVKAHPFLADIDWANLFKNEASFVPSVTDPESTDYFDPRGATQVFHDDDEMPPATVTTTVSTSRANMSYNPSTATFRGATQHFESSNQTSRSGRASDDFGTFNFKNLPVLERANEEVIRKLKGGQAGDRIKYPRHMSLGGKTGGPSSPTESTSSSAISSSKMLSAFSKSHNRRPSEQFNRFSSLSGVDGRSLRMRRASYSGIGDIPPLPMVFNQLNVINKGSESSIESASLGTAPPTSSVIPVPGECRHPPSAVSSPGQPFKALLPTSLTCPPKSQIPIQERKVDCLIAEDNPISSKVLETILTRLGCRCVVVPNGAEAISCAMGDVPFDIIFMDLMMPIIEGQDAARMIKSTKNLNSNKPIIAVTSFEKNLNLFFNENGTLFKGLLNKPVQRKEILKVLKNVGFNFKSN</sequence>
<protein>
    <recommendedName>
        <fullName evidence="1">non-specific serine/threonine protein kinase</fullName>
        <ecNumber evidence="1">2.7.11.1</ecNumber>
    </recommendedName>
</protein>
<feature type="compositionally biased region" description="Low complexity" evidence="12">
    <location>
        <begin position="445"/>
        <end position="465"/>
    </location>
</feature>
<dbReference type="InterPro" id="IPR000961">
    <property type="entry name" value="AGC-kinase_C"/>
</dbReference>
<accession>A0A9Q3C938</accession>
<feature type="region of interest" description="Disordered" evidence="12">
    <location>
        <begin position="1294"/>
        <end position="1314"/>
    </location>
</feature>
<feature type="compositionally biased region" description="Low complexity" evidence="12">
    <location>
        <begin position="1449"/>
        <end position="1461"/>
    </location>
</feature>
<feature type="compositionally biased region" description="Low complexity" evidence="12">
    <location>
        <begin position="1"/>
        <end position="43"/>
    </location>
</feature>
<dbReference type="GO" id="GO:0005524">
    <property type="term" value="F:ATP binding"/>
    <property type="evidence" value="ECO:0007669"/>
    <property type="project" value="UniProtKB-KW"/>
</dbReference>
<feature type="compositionally biased region" description="Low complexity" evidence="12">
    <location>
        <begin position="829"/>
        <end position="841"/>
    </location>
</feature>
<dbReference type="Gene3D" id="1.10.510.10">
    <property type="entry name" value="Transferase(Phosphotransferase) domain 1"/>
    <property type="match status" value="1"/>
</dbReference>
<evidence type="ECO:0000313" key="16">
    <source>
        <dbReference type="EMBL" id="MBW0478461.1"/>
    </source>
</evidence>
<feature type="compositionally biased region" description="Low complexity" evidence="12">
    <location>
        <begin position="393"/>
        <end position="417"/>
    </location>
</feature>
<comment type="catalytic activity">
    <reaction evidence="9">
        <text>L-seryl-[protein] + ATP = O-phospho-L-seryl-[protein] + ADP + H(+)</text>
        <dbReference type="Rhea" id="RHEA:17989"/>
        <dbReference type="Rhea" id="RHEA-COMP:9863"/>
        <dbReference type="Rhea" id="RHEA-COMP:11604"/>
        <dbReference type="ChEBI" id="CHEBI:15378"/>
        <dbReference type="ChEBI" id="CHEBI:29999"/>
        <dbReference type="ChEBI" id="CHEBI:30616"/>
        <dbReference type="ChEBI" id="CHEBI:83421"/>
        <dbReference type="ChEBI" id="CHEBI:456216"/>
        <dbReference type="EC" id="2.7.11.1"/>
    </reaction>
</comment>
<dbReference type="EMBL" id="AVOT02005196">
    <property type="protein sequence ID" value="MBW0478461.1"/>
    <property type="molecule type" value="Genomic_DNA"/>
</dbReference>
<dbReference type="SMART" id="SM00220">
    <property type="entry name" value="S_TKc"/>
    <property type="match status" value="1"/>
</dbReference>
<keyword evidence="6" id="KW-0418">Kinase</keyword>
<evidence type="ECO:0000256" key="10">
    <source>
        <dbReference type="PROSITE-ProRule" id="PRU00169"/>
    </source>
</evidence>
<feature type="compositionally biased region" description="Low complexity" evidence="12">
    <location>
        <begin position="1573"/>
        <end position="1582"/>
    </location>
</feature>
<dbReference type="SUPFAM" id="SSF56112">
    <property type="entry name" value="Protein kinase-like (PK-like)"/>
    <property type="match status" value="1"/>
</dbReference>
<feature type="region of interest" description="Disordered" evidence="12">
    <location>
        <begin position="3266"/>
        <end position="3319"/>
    </location>
</feature>
<dbReference type="InterPro" id="IPR011009">
    <property type="entry name" value="Kinase-like_dom_sf"/>
</dbReference>
<dbReference type="CDD" id="cd05579">
    <property type="entry name" value="STKc_MAST_like"/>
    <property type="match status" value="1"/>
</dbReference>
<dbReference type="InterPro" id="IPR011006">
    <property type="entry name" value="CheY-like_superfamily"/>
</dbReference>
<dbReference type="Gene3D" id="3.40.50.2300">
    <property type="match status" value="1"/>
</dbReference>
<evidence type="ECO:0000256" key="7">
    <source>
        <dbReference type="ARBA" id="ARBA00022840"/>
    </source>
</evidence>
<feature type="compositionally biased region" description="Low complexity" evidence="12">
    <location>
        <begin position="3280"/>
        <end position="3304"/>
    </location>
</feature>
<feature type="compositionally biased region" description="Polar residues" evidence="12">
    <location>
        <begin position="945"/>
        <end position="960"/>
    </location>
</feature>
<feature type="coiled-coil region" evidence="11">
    <location>
        <begin position="2428"/>
        <end position="2455"/>
    </location>
</feature>
<feature type="region of interest" description="Disordered" evidence="12">
    <location>
        <begin position="1682"/>
        <end position="1712"/>
    </location>
</feature>
<dbReference type="InterPro" id="IPR008271">
    <property type="entry name" value="Ser/Thr_kinase_AS"/>
</dbReference>
<feature type="compositionally biased region" description="Low complexity" evidence="12">
    <location>
        <begin position="1942"/>
        <end position="1968"/>
    </location>
</feature>
<dbReference type="InterPro" id="IPR001789">
    <property type="entry name" value="Sig_transdc_resp-reg_receiver"/>
</dbReference>
<feature type="compositionally biased region" description="Polar residues" evidence="12">
    <location>
        <begin position="44"/>
        <end position="54"/>
    </location>
</feature>
<evidence type="ECO:0000256" key="4">
    <source>
        <dbReference type="ARBA" id="ARBA00022679"/>
    </source>
</evidence>
<dbReference type="GO" id="GO:0005634">
    <property type="term" value="C:nucleus"/>
    <property type="evidence" value="ECO:0007669"/>
    <property type="project" value="TreeGrafter"/>
</dbReference>
<evidence type="ECO:0000256" key="9">
    <source>
        <dbReference type="ARBA" id="ARBA00048679"/>
    </source>
</evidence>
<dbReference type="SUPFAM" id="SSF52172">
    <property type="entry name" value="CheY-like"/>
    <property type="match status" value="1"/>
</dbReference>
<keyword evidence="7" id="KW-0067">ATP-binding</keyword>
<feature type="region of interest" description="Disordered" evidence="12">
    <location>
        <begin position="934"/>
        <end position="963"/>
    </location>
</feature>
<dbReference type="GO" id="GO:0005737">
    <property type="term" value="C:cytoplasm"/>
    <property type="evidence" value="ECO:0007669"/>
    <property type="project" value="TreeGrafter"/>
</dbReference>
<dbReference type="FunFam" id="1.10.510.10:FF:000580">
    <property type="entry name" value="AGC protein kinase"/>
    <property type="match status" value="1"/>
</dbReference>
<dbReference type="PANTHER" id="PTHR24356:SF1">
    <property type="entry name" value="SERINE_THREONINE-PROTEIN KINASE GREATWALL"/>
    <property type="match status" value="1"/>
</dbReference>
<keyword evidence="4" id="KW-0808">Transferase</keyword>
<feature type="region of interest" description="Disordered" evidence="12">
    <location>
        <begin position="2940"/>
        <end position="2961"/>
    </location>
</feature>
<feature type="compositionally biased region" description="Polar residues" evidence="12">
    <location>
        <begin position="371"/>
        <end position="392"/>
    </location>
</feature>
<dbReference type="InterPro" id="IPR000719">
    <property type="entry name" value="Prot_kinase_dom"/>
</dbReference>
<dbReference type="PROSITE" id="PS50110">
    <property type="entry name" value="RESPONSE_REGULATORY"/>
    <property type="match status" value="1"/>
</dbReference>
<feature type="compositionally biased region" description="Polar residues" evidence="12">
    <location>
        <begin position="204"/>
        <end position="228"/>
    </location>
</feature>
<feature type="compositionally biased region" description="Low complexity" evidence="12">
    <location>
        <begin position="645"/>
        <end position="664"/>
    </location>
</feature>
<feature type="domain" description="AGC-kinase C-terminal" evidence="15">
    <location>
        <begin position="3145"/>
        <end position="3250"/>
    </location>
</feature>
<keyword evidence="3 10" id="KW-0597">Phosphoprotein</keyword>
<evidence type="ECO:0000256" key="3">
    <source>
        <dbReference type="ARBA" id="ARBA00022553"/>
    </source>
</evidence>
<evidence type="ECO:0000259" key="13">
    <source>
        <dbReference type="PROSITE" id="PS50011"/>
    </source>
</evidence>
<feature type="compositionally biased region" description="Polar residues" evidence="12">
    <location>
        <begin position="311"/>
        <end position="322"/>
    </location>
</feature>
<feature type="compositionally biased region" description="Polar residues" evidence="12">
    <location>
        <begin position="890"/>
        <end position="899"/>
    </location>
</feature>